<gene>
    <name evidence="3" type="ORF">TU86_06430</name>
</gene>
<name>A0A0J6IK28_9PSED</name>
<proteinExistence type="predicted"/>
<dbReference type="PATRIC" id="fig|1608994.3.peg.1887"/>
<evidence type="ECO:0000313" key="4">
    <source>
        <dbReference type="Proteomes" id="UP000036325"/>
    </source>
</evidence>
<dbReference type="Gene3D" id="3.20.20.190">
    <property type="entry name" value="Phosphatidylinositol (PI) phosphodiesterase"/>
    <property type="match status" value="1"/>
</dbReference>
<dbReference type="PANTHER" id="PTHR46211">
    <property type="entry name" value="GLYCEROPHOSPHORYL DIESTER PHOSPHODIESTERASE"/>
    <property type="match status" value="1"/>
</dbReference>
<reference evidence="3 4" key="1">
    <citation type="submission" date="2015-02" db="EMBL/GenBank/DDBJ databases">
        <title>Pseudomonas helleri sp. nov. and Pseudomonas weihenstephanensis sp. nov., isolated from raw cows milk.</title>
        <authorList>
            <person name="von Neubeck M."/>
            <person name="Huptas C."/>
            <person name="Wenning M."/>
            <person name="Scherer S."/>
        </authorList>
    </citation>
    <scope>NUCLEOTIDE SEQUENCE [LARGE SCALE GENOMIC DNA]</scope>
    <source>
        <strain evidence="3 4">DSM 29166</strain>
    </source>
</reference>
<organism evidence="3 4">
    <name type="scientific">Pseudomonas weihenstephanensis</name>
    <dbReference type="NCBI Taxonomy" id="1608994"/>
    <lineage>
        <taxon>Bacteria</taxon>
        <taxon>Pseudomonadati</taxon>
        <taxon>Pseudomonadota</taxon>
        <taxon>Gammaproteobacteria</taxon>
        <taxon>Pseudomonadales</taxon>
        <taxon>Pseudomonadaceae</taxon>
        <taxon>Pseudomonas</taxon>
    </lineage>
</organism>
<dbReference type="Proteomes" id="UP000036325">
    <property type="component" value="Unassembled WGS sequence"/>
</dbReference>
<evidence type="ECO:0000256" key="1">
    <source>
        <dbReference type="SAM" id="SignalP"/>
    </source>
</evidence>
<dbReference type="GO" id="GO:0008081">
    <property type="term" value="F:phosphoric diester hydrolase activity"/>
    <property type="evidence" value="ECO:0007669"/>
    <property type="project" value="InterPro"/>
</dbReference>
<dbReference type="PROSITE" id="PS51704">
    <property type="entry name" value="GP_PDE"/>
    <property type="match status" value="1"/>
</dbReference>
<evidence type="ECO:0000259" key="2">
    <source>
        <dbReference type="PROSITE" id="PS51704"/>
    </source>
</evidence>
<dbReference type="CDD" id="cd08601">
    <property type="entry name" value="GDPD_SaGlpQ_like"/>
    <property type="match status" value="1"/>
</dbReference>
<dbReference type="GO" id="GO:0006629">
    <property type="term" value="P:lipid metabolic process"/>
    <property type="evidence" value="ECO:0007669"/>
    <property type="project" value="InterPro"/>
</dbReference>
<dbReference type="InterPro" id="IPR030395">
    <property type="entry name" value="GP_PDE_dom"/>
</dbReference>
<dbReference type="EMBL" id="JYLF01000002">
    <property type="protein sequence ID" value="KMN14930.1"/>
    <property type="molecule type" value="Genomic_DNA"/>
</dbReference>
<dbReference type="OrthoDB" id="9795622at2"/>
<dbReference type="STRING" id="1608994.TU86_06430"/>
<dbReference type="AlphaFoldDB" id="A0A0J6IK28"/>
<feature type="signal peptide" evidence="1">
    <location>
        <begin position="1"/>
        <end position="23"/>
    </location>
</feature>
<dbReference type="SUPFAM" id="SSF51695">
    <property type="entry name" value="PLC-like phosphodiesterases"/>
    <property type="match status" value="1"/>
</dbReference>
<accession>A0A0J6IK28</accession>
<comment type="caution">
    <text evidence="3">The sequence shown here is derived from an EMBL/GenBank/DDBJ whole genome shotgun (WGS) entry which is preliminary data.</text>
</comment>
<sequence>MPDIFGKSALLLSLLLSTSGAHAASASDSAQAVVAKAHGIPHPAVIAHRGASFDAPESTAASYTLARDLGADYLEMDLQRSKDGVLFALHDNSLLRTTDVAKKFPARKDSPANAFTMAELKTLDAGSWFNEAYPQRARPSYKGLQILTLDEIIDIAQASPQHKPGLYIETKEPKQFPGLEHDLKNNLSKRGWLQPATVTTGEPQVGQGKGRVVLQTFEKSSLELLQKEMPDTPKILLLWVGEGGMTPNSQVSFADSGEKDKAAYYAKQQPKDHAEFLQWLDFAKAHGAMGTGPSAALTQGGDQSYFDLVQPWMNKATHDKGMLVHVYTIDEPVDFTKVMAAGVDGIFTNRASELLKYYQRPAPLTVNQLLEKNGF</sequence>
<feature type="chain" id="PRO_5005274522" evidence="1">
    <location>
        <begin position="24"/>
        <end position="375"/>
    </location>
</feature>
<dbReference type="Pfam" id="PF03009">
    <property type="entry name" value="GDPD"/>
    <property type="match status" value="1"/>
</dbReference>
<dbReference type="PANTHER" id="PTHR46211:SF1">
    <property type="entry name" value="GLYCEROPHOSPHODIESTER PHOSPHODIESTERASE, CYTOPLASMIC"/>
    <property type="match status" value="1"/>
</dbReference>
<dbReference type="InterPro" id="IPR017946">
    <property type="entry name" value="PLC-like_Pdiesterase_TIM-brl"/>
</dbReference>
<protein>
    <submittedName>
        <fullName evidence="3">Glycerophosphodiester phosphodiesterase</fullName>
    </submittedName>
</protein>
<keyword evidence="1" id="KW-0732">Signal</keyword>
<feature type="domain" description="GP-PDE" evidence="2">
    <location>
        <begin position="43"/>
        <end position="358"/>
    </location>
</feature>
<dbReference type="RefSeq" id="WP_048363464.1">
    <property type="nucleotide sequence ID" value="NZ_JYLF01000002.1"/>
</dbReference>
<evidence type="ECO:0000313" key="3">
    <source>
        <dbReference type="EMBL" id="KMN14930.1"/>
    </source>
</evidence>